<sequence length="215" mass="24202">MIKAVLFDLDGTLIDTNNLIIQSFKHTFKKHLNKEVSESEIVLYFGEPLIDTLARYDKENAHILIQTYRAHNEAIHDELTKEIVGAKETIEELKALGIKVGIVTSKRRGIAERGLKLFNMLDIMDVVITPEDTVKHKPEAEPIEKACSILGVKPYESLMVGDSHFDILCGKNAGAKSCVVKYTVLPLDKIMAYSPDYSIDNIKDILNIVSEENFR</sequence>
<dbReference type="Gene3D" id="3.40.50.1000">
    <property type="entry name" value="HAD superfamily/HAD-like"/>
    <property type="match status" value="1"/>
</dbReference>
<dbReference type="Pfam" id="PF13419">
    <property type="entry name" value="HAD_2"/>
    <property type="match status" value="1"/>
</dbReference>
<evidence type="ECO:0000313" key="1">
    <source>
        <dbReference type="EMBL" id="MBL4938081.1"/>
    </source>
</evidence>
<dbReference type="NCBIfam" id="TIGR01549">
    <property type="entry name" value="HAD-SF-IA-v1"/>
    <property type="match status" value="1"/>
</dbReference>
<reference evidence="1 2" key="1">
    <citation type="submission" date="2021-01" db="EMBL/GenBank/DDBJ databases">
        <title>Genome public.</title>
        <authorList>
            <person name="Liu C."/>
            <person name="Sun Q."/>
        </authorList>
    </citation>
    <scope>NUCLEOTIDE SEQUENCE [LARGE SCALE GENOMIC DNA]</scope>
    <source>
        <strain evidence="1 2">YIM B02515</strain>
    </source>
</reference>
<accession>A0ABS1TFQ4</accession>
<dbReference type="EMBL" id="JAESWC010000018">
    <property type="protein sequence ID" value="MBL4938081.1"/>
    <property type="molecule type" value="Genomic_DNA"/>
</dbReference>
<dbReference type="SFLD" id="SFLDS00003">
    <property type="entry name" value="Haloacid_Dehalogenase"/>
    <property type="match status" value="1"/>
</dbReference>
<dbReference type="SUPFAM" id="SSF56784">
    <property type="entry name" value="HAD-like"/>
    <property type="match status" value="1"/>
</dbReference>
<dbReference type="InterPro" id="IPR041492">
    <property type="entry name" value="HAD_2"/>
</dbReference>
<protein>
    <submittedName>
        <fullName evidence="1">Pyrophosphatase PpaX</fullName>
        <ecNumber evidence="1">3.6.1.1</ecNumber>
    </submittedName>
</protein>
<dbReference type="Proteomes" id="UP000632377">
    <property type="component" value="Unassembled WGS sequence"/>
</dbReference>
<dbReference type="GO" id="GO:0004427">
    <property type="term" value="F:inorganic diphosphate phosphatase activity"/>
    <property type="evidence" value="ECO:0007669"/>
    <property type="project" value="UniProtKB-EC"/>
</dbReference>
<organism evidence="1 2">
    <name type="scientific">Clostridium rhizosphaerae</name>
    <dbReference type="NCBI Taxonomy" id="2803861"/>
    <lineage>
        <taxon>Bacteria</taxon>
        <taxon>Bacillati</taxon>
        <taxon>Bacillota</taxon>
        <taxon>Clostridia</taxon>
        <taxon>Eubacteriales</taxon>
        <taxon>Clostridiaceae</taxon>
        <taxon>Clostridium</taxon>
    </lineage>
</organism>
<dbReference type="NCBIfam" id="NF009804">
    <property type="entry name" value="PRK13288.1"/>
    <property type="match status" value="1"/>
</dbReference>
<dbReference type="InterPro" id="IPR050155">
    <property type="entry name" value="HAD-like_hydrolase_sf"/>
</dbReference>
<dbReference type="InterPro" id="IPR006439">
    <property type="entry name" value="HAD-SF_hydro_IA"/>
</dbReference>
<dbReference type="InterPro" id="IPR023214">
    <property type="entry name" value="HAD_sf"/>
</dbReference>
<proteinExistence type="predicted"/>
<comment type="caution">
    <text evidence="1">The sequence shown here is derived from an EMBL/GenBank/DDBJ whole genome shotgun (WGS) entry which is preliminary data.</text>
</comment>
<evidence type="ECO:0000313" key="2">
    <source>
        <dbReference type="Proteomes" id="UP000632377"/>
    </source>
</evidence>
<dbReference type="NCBIfam" id="TIGR01509">
    <property type="entry name" value="HAD-SF-IA-v3"/>
    <property type="match status" value="1"/>
</dbReference>
<name>A0ABS1TFQ4_9CLOT</name>
<dbReference type="PANTHER" id="PTHR43434">
    <property type="entry name" value="PHOSPHOGLYCOLATE PHOSPHATASE"/>
    <property type="match status" value="1"/>
</dbReference>
<dbReference type="SFLD" id="SFLDG01135">
    <property type="entry name" value="C1.5.6:_HAD__Beta-PGM__Phospha"/>
    <property type="match status" value="1"/>
</dbReference>
<keyword evidence="1" id="KW-0378">Hydrolase</keyword>
<dbReference type="InterPro" id="IPR036412">
    <property type="entry name" value="HAD-like_sf"/>
</dbReference>
<keyword evidence="2" id="KW-1185">Reference proteome</keyword>
<dbReference type="RefSeq" id="WP_202750812.1">
    <property type="nucleotide sequence ID" value="NZ_JAESWC010000018.1"/>
</dbReference>
<dbReference type="SFLD" id="SFLDG01129">
    <property type="entry name" value="C1.5:_HAD__Beta-PGM__Phosphata"/>
    <property type="match status" value="1"/>
</dbReference>
<dbReference type="PANTHER" id="PTHR43434:SF26">
    <property type="entry name" value="PYROPHOSPHATASE PPAX"/>
    <property type="match status" value="1"/>
</dbReference>
<gene>
    <name evidence="1" type="primary">ppaX</name>
    <name evidence="1" type="ORF">JK636_20420</name>
</gene>
<dbReference type="InterPro" id="IPR023198">
    <property type="entry name" value="PGP-like_dom2"/>
</dbReference>
<dbReference type="Gene3D" id="1.10.150.240">
    <property type="entry name" value="Putative phosphatase, domain 2"/>
    <property type="match status" value="1"/>
</dbReference>
<dbReference type="EC" id="3.6.1.1" evidence="1"/>